<dbReference type="Proteomes" id="UP001153269">
    <property type="component" value="Unassembled WGS sequence"/>
</dbReference>
<feature type="region of interest" description="Disordered" evidence="1">
    <location>
        <begin position="61"/>
        <end position="143"/>
    </location>
</feature>
<dbReference type="EMBL" id="CADEAL010001813">
    <property type="protein sequence ID" value="CAB1435813.1"/>
    <property type="molecule type" value="Genomic_DNA"/>
</dbReference>
<reference evidence="2" key="1">
    <citation type="submission" date="2020-03" db="EMBL/GenBank/DDBJ databases">
        <authorList>
            <person name="Weist P."/>
        </authorList>
    </citation>
    <scope>NUCLEOTIDE SEQUENCE</scope>
</reference>
<feature type="non-terminal residue" evidence="2">
    <location>
        <position position="1"/>
    </location>
</feature>
<name>A0A9N7UT03_PLEPL</name>
<evidence type="ECO:0000313" key="3">
    <source>
        <dbReference type="Proteomes" id="UP001153269"/>
    </source>
</evidence>
<evidence type="ECO:0000313" key="2">
    <source>
        <dbReference type="EMBL" id="CAB1435813.1"/>
    </source>
</evidence>
<comment type="caution">
    <text evidence="2">The sequence shown here is derived from an EMBL/GenBank/DDBJ whole genome shotgun (WGS) entry which is preliminary data.</text>
</comment>
<keyword evidence="3" id="KW-1185">Reference proteome</keyword>
<accession>A0A9N7UT03</accession>
<protein>
    <submittedName>
        <fullName evidence="2">Uncharacterized protein</fullName>
    </submittedName>
</protein>
<proteinExistence type="predicted"/>
<evidence type="ECO:0000256" key="1">
    <source>
        <dbReference type="SAM" id="MobiDB-lite"/>
    </source>
</evidence>
<organism evidence="2 3">
    <name type="scientific">Pleuronectes platessa</name>
    <name type="common">European plaice</name>
    <dbReference type="NCBI Taxonomy" id="8262"/>
    <lineage>
        <taxon>Eukaryota</taxon>
        <taxon>Metazoa</taxon>
        <taxon>Chordata</taxon>
        <taxon>Craniata</taxon>
        <taxon>Vertebrata</taxon>
        <taxon>Euteleostomi</taxon>
        <taxon>Actinopterygii</taxon>
        <taxon>Neopterygii</taxon>
        <taxon>Teleostei</taxon>
        <taxon>Neoteleostei</taxon>
        <taxon>Acanthomorphata</taxon>
        <taxon>Carangaria</taxon>
        <taxon>Pleuronectiformes</taxon>
        <taxon>Pleuronectoidei</taxon>
        <taxon>Pleuronectidae</taxon>
        <taxon>Pleuronectes</taxon>
    </lineage>
</organism>
<sequence length="143" mass="15246">PGTLALVRPGVGSWEKLQLLEGKVYKNTKKGGEERAEGEGGTRAAFLGRLVIEPLDGKLCAGGGSSGTQRSNGGRSLAEPLPALRSETNGRVASERSGPLPARRCAAIREKRERRQFTPEHHPRSQLFSLTHIPKGAGALELS</sequence>
<feature type="compositionally biased region" description="Basic and acidic residues" evidence="1">
    <location>
        <begin position="107"/>
        <end position="123"/>
    </location>
</feature>
<dbReference type="AlphaFoldDB" id="A0A9N7UT03"/>
<gene>
    <name evidence="2" type="ORF">PLEPLA_LOCUS23858</name>
</gene>